<protein>
    <submittedName>
        <fullName evidence="8">Angiogenin-like</fullName>
    </submittedName>
</protein>
<evidence type="ECO:0000256" key="2">
    <source>
        <dbReference type="ARBA" id="ARBA00005600"/>
    </source>
</evidence>
<dbReference type="Gene3D" id="3.10.130.10">
    <property type="entry name" value="Ribonuclease A-like domain"/>
    <property type="match status" value="1"/>
</dbReference>
<dbReference type="SUPFAM" id="SSF54076">
    <property type="entry name" value="RNase A-like"/>
    <property type="match status" value="1"/>
</dbReference>
<proteinExistence type="inferred from homology"/>
<dbReference type="GO" id="GO:0005576">
    <property type="term" value="C:extracellular region"/>
    <property type="evidence" value="ECO:0007669"/>
    <property type="project" value="UniProtKB-SubCell"/>
</dbReference>
<dbReference type="SMART" id="SM00092">
    <property type="entry name" value="RNAse_Pc"/>
    <property type="match status" value="1"/>
</dbReference>
<dbReference type="AlphaFoldDB" id="A0A6I9XWE4"/>
<dbReference type="GO" id="GO:0050830">
    <property type="term" value="P:defense response to Gram-positive bacterium"/>
    <property type="evidence" value="ECO:0007669"/>
    <property type="project" value="TreeGrafter"/>
</dbReference>
<dbReference type="Pfam" id="PF00074">
    <property type="entry name" value="RnaseA"/>
    <property type="match status" value="1"/>
</dbReference>
<gene>
    <name evidence="8" type="primary">LOC106545896</name>
</gene>
<accession>A0A6I9XWE4</accession>
<dbReference type="KEGG" id="tsr:106545896"/>
<dbReference type="GO" id="GO:0003676">
    <property type="term" value="F:nucleic acid binding"/>
    <property type="evidence" value="ECO:0007669"/>
    <property type="project" value="InterPro"/>
</dbReference>
<name>A0A6I9XWE4_9SAUR</name>
<comment type="similarity">
    <text evidence="2">Belongs to the pancreatic ribonuclease family.</text>
</comment>
<evidence type="ECO:0000256" key="1">
    <source>
        <dbReference type="ARBA" id="ARBA00004613"/>
    </source>
</evidence>
<dbReference type="GO" id="GO:0004540">
    <property type="term" value="F:RNA nuclease activity"/>
    <property type="evidence" value="ECO:0007669"/>
    <property type="project" value="TreeGrafter"/>
</dbReference>
<keyword evidence="7" id="KW-1185">Reference proteome</keyword>
<dbReference type="InterPro" id="IPR023412">
    <property type="entry name" value="RNaseA_domain"/>
</dbReference>
<feature type="signal peptide" evidence="5">
    <location>
        <begin position="1"/>
        <end position="24"/>
    </location>
</feature>
<sequence length="130" mass="15123">MAAKGIHLLWLLFSVLWIILETEADGFEDFKRKHVDFPVTVSADYCKNIMESRGHYEANVFIHLPEADLKHICPNRYTGKKISENPVQYTYCSKIFNRFSGVRSTRRIVFHCLKGLPVKIDSLYSDQNQI</sequence>
<feature type="chain" id="PRO_5027012743" evidence="5">
    <location>
        <begin position="25"/>
        <end position="130"/>
    </location>
</feature>
<comment type="subcellular location">
    <subcellularLocation>
        <location evidence="1">Secreted</location>
    </subcellularLocation>
</comment>
<dbReference type="InterPro" id="IPR001427">
    <property type="entry name" value="RNaseA"/>
</dbReference>
<evidence type="ECO:0000256" key="5">
    <source>
        <dbReference type="SAM" id="SignalP"/>
    </source>
</evidence>
<dbReference type="PANTHER" id="PTHR11437:SF10">
    <property type="entry name" value="ANGIOGENIN-RELATED"/>
    <property type="match status" value="1"/>
</dbReference>
<keyword evidence="4" id="KW-1015">Disulfide bond</keyword>
<evidence type="ECO:0000256" key="3">
    <source>
        <dbReference type="ARBA" id="ARBA00022525"/>
    </source>
</evidence>
<evidence type="ECO:0000259" key="6">
    <source>
        <dbReference type="SMART" id="SM00092"/>
    </source>
</evidence>
<evidence type="ECO:0000313" key="8">
    <source>
        <dbReference type="RefSeq" id="XP_013918086.1"/>
    </source>
</evidence>
<reference evidence="8" key="1">
    <citation type="submission" date="2025-08" db="UniProtKB">
        <authorList>
            <consortium name="RefSeq"/>
        </authorList>
    </citation>
    <scope>IDENTIFICATION</scope>
    <source>
        <tissue evidence="8">Skeletal muscle</tissue>
    </source>
</reference>
<feature type="domain" description="Ribonuclease A-domain" evidence="6">
    <location>
        <begin position="23"/>
        <end position="124"/>
    </location>
</feature>
<dbReference type="GeneID" id="106545896"/>
<organism evidence="7 8">
    <name type="scientific">Thamnophis sirtalis</name>
    <dbReference type="NCBI Taxonomy" id="35019"/>
    <lineage>
        <taxon>Eukaryota</taxon>
        <taxon>Metazoa</taxon>
        <taxon>Chordata</taxon>
        <taxon>Craniata</taxon>
        <taxon>Vertebrata</taxon>
        <taxon>Euteleostomi</taxon>
        <taxon>Lepidosauria</taxon>
        <taxon>Squamata</taxon>
        <taxon>Bifurcata</taxon>
        <taxon>Unidentata</taxon>
        <taxon>Episquamata</taxon>
        <taxon>Toxicofera</taxon>
        <taxon>Serpentes</taxon>
        <taxon>Colubroidea</taxon>
        <taxon>Colubridae</taxon>
        <taxon>Natricinae</taxon>
        <taxon>Thamnophis</taxon>
    </lineage>
</organism>
<dbReference type="Proteomes" id="UP000504617">
    <property type="component" value="Unplaced"/>
</dbReference>
<dbReference type="OrthoDB" id="9422958at2759"/>
<keyword evidence="5" id="KW-0732">Signal</keyword>
<dbReference type="InterPro" id="IPR036816">
    <property type="entry name" value="RNaseA-like_dom_sf"/>
</dbReference>
<dbReference type="PANTHER" id="PTHR11437">
    <property type="entry name" value="RIBONUCLEASE"/>
    <property type="match status" value="1"/>
</dbReference>
<evidence type="ECO:0000313" key="7">
    <source>
        <dbReference type="Proteomes" id="UP000504617"/>
    </source>
</evidence>
<evidence type="ECO:0000256" key="4">
    <source>
        <dbReference type="ARBA" id="ARBA00023157"/>
    </source>
</evidence>
<keyword evidence="3" id="KW-0964">Secreted</keyword>
<dbReference type="RefSeq" id="XP_013918086.1">
    <property type="nucleotide sequence ID" value="XM_014062611.1"/>
</dbReference>